<dbReference type="EMBL" id="CP012333">
    <property type="protein sequence ID" value="AKV02551.1"/>
    <property type="molecule type" value="Genomic_DNA"/>
</dbReference>
<reference evidence="2 3" key="1">
    <citation type="submission" date="2015-08" db="EMBL/GenBank/DDBJ databases">
        <authorList>
            <person name="Babu N.S."/>
            <person name="Beckwith C.J."/>
            <person name="Beseler K.G."/>
            <person name="Brison A."/>
            <person name="Carone J.V."/>
            <person name="Caskin T.P."/>
            <person name="Diamond M."/>
            <person name="Durham M.E."/>
            <person name="Foxe J.M."/>
            <person name="Go M."/>
            <person name="Henderson B.A."/>
            <person name="Jones I.B."/>
            <person name="McGettigan J.A."/>
            <person name="Micheletti S.J."/>
            <person name="Nasrallah M.E."/>
            <person name="Ortiz D."/>
            <person name="Piller C.R."/>
            <person name="Privatt S.R."/>
            <person name="Schneider S.L."/>
            <person name="Sharp S."/>
            <person name="Smith T.C."/>
            <person name="Stanton J.D."/>
            <person name="Ullery H.E."/>
            <person name="Wilson R.J."/>
            <person name="Serrano M.G."/>
            <person name="Buck G."/>
            <person name="Lee V."/>
            <person name="Wang Y."/>
            <person name="Carvalho R."/>
            <person name="Voegtly L."/>
            <person name="Shi R."/>
            <person name="Duckworth R."/>
            <person name="Johnson A."/>
            <person name="Loviza R."/>
            <person name="Walstead R."/>
            <person name="Shah Z."/>
            <person name="Kiflezghi M."/>
            <person name="Wade K."/>
            <person name="Ball S.L."/>
            <person name="Bradley K.W."/>
            <person name="Asai D.J."/>
            <person name="Bowman C.A."/>
            <person name="Russell D.A."/>
            <person name="Pope W.H."/>
            <person name="Jacobs-Sera D."/>
            <person name="Hendrix R.W."/>
            <person name="Hatfull G.F."/>
        </authorList>
    </citation>
    <scope>NUCLEOTIDE SEQUENCE [LARGE SCALE GENOMIC DNA]</scope>
    <source>
        <strain evidence="2 3">DSM 27648</strain>
    </source>
</reference>
<proteinExistence type="predicted"/>
<dbReference type="Proteomes" id="UP000064967">
    <property type="component" value="Chromosome"/>
</dbReference>
<protein>
    <submittedName>
        <fullName evidence="2">PE family protein</fullName>
    </submittedName>
</protein>
<dbReference type="STRING" id="1391654.AKJ09_09214"/>
<feature type="compositionally biased region" description="Gly residues" evidence="1">
    <location>
        <begin position="269"/>
        <end position="279"/>
    </location>
</feature>
<evidence type="ECO:0000256" key="1">
    <source>
        <dbReference type="SAM" id="MobiDB-lite"/>
    </source>
</evidence>
<dbReference type="SUPFAM" id="SSF51126">
    <property type="entry name" value="Pectin lyase-like"/>
    <property type="match status" value="1"/>
</dbReference>
<dbReference type="KEGG" id="llu:AKJ09_09214"/>
<evidence type="ECO:0000313" key="3">
    <source>
        <dbReference type="Proteomes" id="UP000064967"/>
    </source>
</evidence>
<dbReference type="InterPro" id="IPR011050">
    <property type="entry name" value="Pectin_lyase_fold/virulence"/>
</dbReference>
<dbReference type="Gene3D" id="2.160.20.10">
    <property type="entry name" value="Single-stranded right-handed beta-helix, Pectin lyase-like"/>
    <property type="match status" value="1"/>
</dbReference>
<accession>A0A0K1Q9T3</accession>
<sequence>MAPSGTADGDGSRARPLGSIAAAIEKAKPQAKRVYVCTGIYKEALVLANAVTLIGGLECGATWKLTSTGRSQIEAPTSPALRANDITNDTSFMGFTVTAPNGTQANPSSFGLIAHDAKHLRIVSSTIRAGNGLAGVAGTGGAGLAEGATANGGSGTSSIDPYPASRLDGIKGYPSCAGGAGGVSTCGGGTGGRGGSGGVFHCVLDPGSTTARSWAVQQHRAGLKTYTLDPTAPQVPTNAGSNGGDGANGTTGSEMGALTEDGYTTSDGTKGGDGGPGGGGAGGLQVAAPTGVCSDDTISKPGCGPGGGAGGCGALAGLAGTGGGASVGASLFDSDGLVFDAVELYGGTGGNGGMGSFGTLPTLGGAPGSTVTGSGVGGQGGRGGLAGWSGGGGGGPSLGLAHVGGAPSLVNGASAKAGKGGIGAPPLQTSIVGQIQSLPGAPDGKTADVFPWTR</sequence>
<gene>
    <name evidence="2" type="ORF">AKJ09_09214</name>
</gene>
<name>A0A0K1Q9T3_9BACT</name>
<dbReference type="InterPro" id="IPR012334">
    <property type="entry name" value="Pectin_lyas_fold"/>
</dbReference>
<dbReference type="AlphaFoldDB" id="A0A0K1Q9T3"/>
<evidence type="ECO:0000313" key="2">
    <source>
        <dbReference type="EMBL" id="AKV02551.1"/>
    </source>
</evidence>
<organism evidence="2 3">
    <name type="scientific">Labilithrix luteola</name>
    <dbReference type="NCBI Taxonomy" id="1391654"/>
    <lineage>
        <taxon>Bacteria</taxon>
        <taxon>Pseudomonadati</taxon>
        <taxon>Myxococcota</taxon>
        <taxon>Polyangia</taxon>
        <taxon>Polyangiales</taxon>
        <taxon>Labilitrichaceae</taxon>
        <taxon>Labilithrix</taxon>
    </lineage>
</organism>
<feature type="region of interest" description="Disordered" evidence="1">
    <location>
        <begin position="228"/>
        <end position="279"/>
    </location>
</feature>
<keyword evidence="3" id="KW-1185">Reference proteome</keyword>